<dbReference type="AlphaFoldDB" id="A0A2T5LTY2"/>
<gene>
    <name evidence="1" type="ORF">P175DRAFT_0532686</name>
</gene>
<comment type="caution">
    <text evidence="1">The sequence shown here is derived from an EMBL/GenBank/DDBJ whole genome shotgun (WGS) entry which is preliminary data.</text>
</comment>
<dbReference type="Proteomes" id="UP000244073">
    <property type="component" value="Unassembled WGS sequence"/>
</dbReference>
<reference evidence="1 2" key="1">
    <citation type="journal article" date="2018" name="Proc. Natl. Acad. Sci. U.S.A.">
        <title>Linking secondary metabolites to gene clusters through genome sequencing of six diverse Aspergillus species.</title>
        <authorList>
            <person name="Kaerboelling I."/>
            <person name="Vesth T.C."/>
            <person name="Frisvad J.C."/>
            <person name="Nybo J.L."/>
            <person name="Theobald S."/>
            <person name="Kuo A."/>
            <person name="Bowyer P."/>
            <person name="Matsuda Y."/>
            <person name="Mondo S."/>
            <person name="Lyhne E.K."/>
            <person name="Kogle M.E."/>
            <person name="Clum A."/>
            <person name="Lipzen A."/>
            <person name="Salamov A."/>
            <person name="Ngan C.Y."/>
            <person name="Daum C."/>
            <person name="Chiniquy J."/>
            <person name="Barry K."/>
            <person name="LaButti K."/>
            <person name="Haridas S."/>
            <person name="Simmons B.A."/>
            <person name="Magnuson J.K."/>
            <person name="Mortensen U.H."/>
            <person name="Larsen T.O."/>
            <person name="Grigoriev I.V."/>
            <person name="Baker S.E."/>
            <person name="Andersen M.R."/>
        </authorList>
    </citation>
    <scope>NUCLEOTIDE SEQUENCE [LARGE SCALE GENOMIC DNA]</scope>
    <source>
        <strain evidence="1 2">IBT 24754</strain>
    </source>
</reference>
<proteinExistence type="predicted"/>
<dbReference type="VEuPathDB" id="FungiDB:P175DRAFT_0532686"/>
<accession>A0A2T5LTY2</accession>
<dbReference type="EMBL" id="MSFN02000005">
    <property type="protein sequence ID" value="PTU19742.1"/>
    <property type="molecule type" value="Genomic_DNA"/>
</dbReference>
<sequence length="208" mass="22320">MPFGPASADSSGSYDASKPPVSTAGVCARDHSVTNVKLTACPRPWCRISSTVCNSDFGDLSPKVCQNINYKGGHPGLAYNILTASTGKPGPIHEDQCGIKFCNPNSVYHQVMVKHSRKDIEIGRDTGHALKIGTFIQIVESRGATNPLLNAPSNALDVPLPDISNSSSPLGEQRSVLDMHMSTNSSALNITQRFRKMKAICKGFFVTM</sequence>
<evidence type="ECO:0000313" key="1">
    <source>
        <dbReference type="EMBL" id="PTU19742.1"/>
    </source>
</evidence>
<evidence type="ECO:0000313" key="2">
    <source>
        <dbReference type="Proteomes" id="UP000244073"/>
    </source>
</evidence>
<protein>
    <submittedName>
        <fullName evidence="1">Uncharacterized protein</fullName>
    </submittedName>
</protein>
<dbReference type="GeneID" id="63816873"/>
<dbReference type="RefSeq" id="XP_040751134.1">
    <property type="nucleotide sequence ID" value="XM_040899991.1"/>
</dbReference>
<name>A0A2T5LTY2_9EURO</name>
<organism evidence="1 2">
    <name type="scientific">Aspergillus ochraceoroseus IBT 24754</name>
    <dbReference type="NCBI Taxonomy" id="1392256"/>
    <lineage>
        <taxon>Eukaryota</taxon>
        <taxon>Fungi</taxon>
        <taxon>Dikarya</taxon>
        <taxon>Ascomycota</taxon>
        <taxon>Pezizomycotina</taxon>
        <taxon>Eurotiomycetes</taxon>
        <taxon>Eurotiomycetidae</taxon>
        <taxon>Eurotiales</taxon>
        <taxon>Aspergillaceae</taxon>
        <taxon>Aspergillus</taxon>
        <taxon>Aspergillus subgen. Nidulantes</taxon>
    </lineage>
</organism>